<evidence type="ECO:0000313" key="5">
    <source>
        <dbReference type="Proteomes" id="UP000441208"/>
    </source>
</evidence>
<evidence type="ECO:0000313" key="6">
    <source>
        <dbReference type="Proteomes" id="UP000488956"/>
    </source>
</evidence>
<dbReference type="EMBL" id="QXGD01000616">
    <property type="protein sequence ID" value="KAE9231608.1"/>
    <property type="molecule type" value="Genomic_DNA"/>
</dbReference>
<comment type="caution">
    <text evidence="2">The sequence shown here is derived from an EMBL/GenBank/DDBJ whole genome shotgun (WGS) entry which is preliminary data.</text>
</comment>
<name>A0A6A3SC04_9STRA</name>
<evidence type="ECO:0000313" key="4">
    <source>
        <dbReference type="Proteomes" id="UP000440367"/>
    </source>
</evidence>
<evidence type="ECO:0000313" key="3">
    <source>
        <dbReference type="EMBL" id="KAE9231608.1"/>
    </source>
</evidence>
<dbReference type="Proteomes" id="UP000440367">
    <property type="component" value="Unassembled WGS sequence"/>
</dbReference>
<dbReference type="Proteomes" id="UP000441208">
    <property type="component" value="Unassembled WGS sequence"/>
</dbReference>
<evidence type="ECO:0000313" key="1">
    <source>
        <dbReference type="EMBL" id="KAE9107540.1"/>
    </source>
</evidence>
<dbReference type="Proteomes" id="UP000488956">
    <property type="component" value="Unassembled WGS sequence"/>
</dbReference>
<proteinExistence type="predicted"/>
<dbReference type="AlphaFoldDB" id="A0A6A3SC04"/>
<evidence type="ECO:0000313" key="2">
    <source>
        <dbReference type="EMBL" id="KAE9110657.1"/>
    </source>
</evidence>
<accession>A0A6A3SC04</accession>
<organism evidence="2 5">
    <name type="scientific">Phytophthora fragariae</name>
    <dbReference type="NCBI Taxonomy" id="53985"/>
    <lineage>
        <taxon>Eukaryota</taxon>
        <taxon>Sar</taxon>
        <taxon>Stramenopiles</taxon>
        <taxon>Oomycota</taxon>
        <taxon>Peronosporomycetes</taxon>
        <taxon>Peronosporales</taxon>
        <taxon>Peronosporaceae</taxon>
        <taxon>Phytophthora</taxon>
    </lineage>
</organism>
<dbReference type="EMBL" id="QXFZ01000600">
    <property type="protein sequence ID" value="KAE9110657.1"/>
    <property type="molecule type" value="Genomic_DNA"/>
</dbReference>
<gene>
    <name evidence="3" type="ORF">PF002_g12643</name>
    <name evidence="2" type="ORF">PF007_g11786</name>
    <name evidence="1" type="ORF">PF010_g12234</name>
</gene>
<protein>
    <submittedName>
        <fullName evidence="2">Uncharacterized protein</fullName>
    </submittedName>
</protein>
<sequence length="153" mass="16602">MNSANLGAAPTSRTVSRYFSSLKSAGLSTAGHHRDSKLSSHRHDGVTLNWQMSSSSARRVCSCWAIDGLSETMSRRTQQSTGDSGHEWPTAAPNPMRASLHGLQTPRSALSEDARATYLATSSVASYRASDVMASKMIGERISDQHAYLFIRI</sequence>
<reference evidence="4 5" key="1">
    <citation type="submission" date="2018-08" db="EMBL/GenBank/DDBJ databases">
        <title>Genomic investigation of the strawberry pathogen Phytophthora fragariae indicates pathogenicity is determined by transcriptional variation in three key races.</title>
        <authorList>
            <person name="Adams T.M."/>
            <person name="Armitage A.D."/>
            <person name="Sobczyk M.K."/>
            <person name="Bates H.J."/>
            <person name="Dunwell J.M."/>
            <person name="Nellist C.F."/>
            <person name="Harrison R.J."/>
        </authorList>
    </citation>
    <scope>NUCLEOTIDE SEQUENCE [LARGE SCALE GENOMIC DNA]</scope>
    <source>
        <strain evidence="3 4">BC-1</strain>
        <strain evidence="2 5">NOV-71</strain>
        <strain evidence="1 6">ONT-3</strain>
    </source>
</reference>
<dbReference type="EMBL" id="QXFX01000676">
    <property type="protein sequence ID" value="KAE9107540.1"/>
    <property type="molecule type" value="Genomic_DNA"/>
</dbReference>